<dbReference type="RefSeq" id="WP_379820316.1">
    <property type="nucleotide sequence ID" value="NZ_JBHUMD010000007.1"/>
</dbReference>
<evidence type="ECO:0000259" key="2">
    <source>
        <dbReference type="Pfam" id="PF05569"/>
    </source>
</evidence>
<sequence>MTDFLIKSTVAMGVLLGIYYILFEREKMHRFNRFYLLSALVFSLVLPFVTIPVYVEGEAPIQPLPMEQAMEFREQQMPDNTFDTKTATVPPAPVDVKTATEPQMNYWPYLGWGLYITIVLILTIRFLLNILHFYNTKRNNLTVSYKGTSLVLLNYNVMPHTFLGNIYVSKEEYDNKLIATELFTHELVHVKQYHTLDILFIEALKTIFWFNPLLYFYKKAIQLNHEFLADEKVIDATANTTYYQNLLLERANVGKAFSLASNLNFSLTKKRFIMMTKTTNHTRSMILKLTSLPILAGLIYFLSTETVVLAKPADNRIPELAPVSETVIPASDTATILQADSVKQQPEVKKTSTSDPEARKNEYYKGVRIIIEDAQRGKYVDLPYEKLTAEDRKYYLPEAPDKKGKAKGIQEADYNYSLYKLYEEKQNVQYFVDDKKVTRDEVLKYKKEDFATFASRSSGMKIVNGKLEGNHREFFYSYSYYDKYLKNIYDRYPDKTIKINVTAKAESYKSDLADEAKATGKTELQISEEREKKELEANTYNTVEDRKNQQRYFYPRFSGGNEEFDQYLTKNLELPERYKDKKLSIHFTVNTDGKLSDVWIPGEKDEEFLSEVKRVIENSPAWIPSQKDGQALRVGFSADYPVK</sequence>
<dbReference type="InterPro" id="IPR008756">
    <property type="entry name" value="Peptidase_M56"/>
</dbReference>
<accession>A0ABW5NRR8</accession>
<evidence type="ECO:0000313" key="4">
    <source>
        <dbReference type="Proteomes" id="UP001597480"/>
    </source>
</evidence>
<dbReference type="PANTHER" id="PTHR34978">
    <property type="entry name" value="POSSIBLE SENSOR-TRANSDUCER PROTEIN BLAR"/>
    <property type="match status" value="1"/>
</dbReference>
<keyword evidence="4" id="KW-1185">Reference proteome</keyword>
<keyword evidence="1" id="KW-0472">Membrane</keyword>
<gene>
    <name evidence="3" type="ORF">ACFSR3_06930</name>
</gene>
<feature type="domain" description="Peptidase M56" evidence="2">
    <location>
        <begin position="182"/>
        <end position="274"/>
    </location>
</feature>
<proteinExistence type="predicted"/>
<evidence type="ECO:0000256" key="1">
    <source>
        <dbReference type="SAM" id="Phobius"/>
    </source>
</evidence>
<dbReference type="Proteomes" id="UP001597480">
    <property type="component" value="Unassembled WGS sequence"/>
</dbReference>
<dbReference type="EMBL" id="JBHUMD010000007">
    <property type="protein sequence ID" value="MFD2601786.1"/>
    <property type="molecule type" value="Genomic_DNA"/>
</dbReference>
<reference evidence="4" key="1">
    <citation type="journal article" date="2019" name="Int. J. Syst. Evol. Microbiol.">
        <title>The Global Catalogue of Microorganisms (GCM) 10K type strain sequencing project: providing services to taxonomists for standard genome sequencing and annotation.</title>
        <authorList>
            <consortium name="The Broad Institute Genomics Platform"/>
            <consortium name="The Broad Institute Genome Sequencing Center for Infectious Disease"/>
            <person name="Wu L."/>
            <person name="Ma J."/>
        </authorList>
    </citation>
    <scope>NUCLEOTIDE SEQUENCE [LARGE SCALE GENOMIC DNA]</scope>
    <source>
        <strain evidence="4">KCTC 42107</strain>
    </source>
</reference>
<keyword evidence="1" id="KW-1133">Transmembrane helix</keyword>
<dbReference type="PANTHER" id="PTHR34978:SF3">
    <property type="entry name" value="SLR0241 PROTEIN"/>
    <property type="match status" value="1"/>
</dbReference>
<dbReference type="InterPro" id="IPR052173">
    <property type="entry name" value="Beta-lactam_resp_regulator"/>
</dbReference>
<evidence type="ECO:0000313" key="3">
    <source>
        <dbReference type="EMBL" id="MFD2601786.1"/>
    </source>
</evidence>
<feature type="transmembrane region" description="Helical" evidence="1">
    <location>
        <begin position="109"/>
        <end position="128"/>
    </location>
</feature>
<organism evidence="3 4">
    <name type="scientific">Flavobacterium suzhouense</name>
    <dbReference type="NCBI Taxonomy" id="1529638"/>
    <lineage>
        <taxon>Bacteria</taxon>
        <taxon>Pseudomonadati</taxon>
        <taxon>Bacteroidota</taxon>
        <taxon>Flavobacteriia</taxon>
        <taxon>Flavobacteriales</taxon>
        <taxon>Flavobacteriaceae</taxon>
        <taxon>Flavobacterium</taxon>
    </lineage>
</organism>
<keyword evidence="1" id="KW-0812">Transmembrane</keyword>
<comment type="caution">
    <text evidence="3">The sequence shown here is derived from an EMBL/GenBank/DDBJ whole genome shotgun (WGS) entry which is preliminary data.</text>
</comment>
<dbReference type="Pfam" id="PF05569">
    <property type="entry name" value="Peptidase_M56"/>
    <property type="match status" value="1"/>
</dbReference>
<feature type="transmembrane region" description="Helical" evidence="1">
    <location>
        <begin position="34"/>
        <end position="55"/>
    </location>
</feature>
<protein>
    <submittedName>
        <fullName evidence="3">M56 family metallopeptidase</fullName>
    </submittedName>
</protein>
<feature type="transmembrane region" description="Helical" evidence="1">
    <location>
        <begin position="6"/>
        <end position="22"/>
    </location>
</feature>
<name>A0ABW5NRR8_9FLAO</name>
<dbReference type="CDD" id="cd07341">
    <property type="entry name" value="M56_BlaR1_MecR1_like"/>
    <property type="match status" value="1"/>
</dbReference>
<feature type="transmembrane region" description="Helical" evidence="1">
    <location>
        <begin position="285"/>
        <end position="303"/>
    </location>
</feature>